<evidence type="ECO:0000256" key="5">
    <source>
        <dbReference type="ARBA" id="ARBA00022917"/>
    </source>
</evidence>
<organism evidence="11 12">
    <name type="scientific">Paramarasmius palmivorus</name>
    <dbReference type="NCBI Taxonomy" id="297713"/>
    <lineage>
        <taxon>Eukaryota</taxon>
        <taxon>Fungi</taxon>
        <taxon>Dikarya</taxon>
        <taxon>Basidiomycota</taxon>
        <taxon>Agaricomycotina</taxon>
        <taxon>Agaricomycetes</taxon>
        <taxon>Agaricomycetidae</taxon>
        <taxon>Agaricales</taxon>
        <taxon>Marasmiineae</taxon>
        <taxon>Marasmiaceae</taxon>
        <taxon>Paramarasmius</taxon>
    </lineage>
</organism>
<evidence type="ECO:0000256" key="6">
    <source>
        <dbReference type="ARBA" id="ARBA00023146"/>
    </source>
</evidence>
<keyword evidence="6 9" id="KW-0030">Aminoacyl-tRNA synthetase</keyword>
<keyword evidence="5 9" id="KW-0648">Protein biosynthesis</keyword>
<evidence type="ECO:0000256" key="4">
    <source>
        <dbReference type="ARBA" id="ARBA00022840"/>
    </source>
</evidence>
<dbReference type="FunFam" id="1.10.240.10:FF:000001">
    <property type="entry name" value="Tyrosine--tRNA ligase"/>
    <property type="match status" value="1"/>
</dbReference>
<keyword evidence="2 9" id="KW-0436">Ligase</keyword>
<dbReference type="GO" id="GO:0004831">
    <property type="term" value="F:tyrosine-tRNA ligase activity"/>
    <property type="evidence" value="ECO:0007669"/>
    <property type="project" value="UniProtKB-EC"/>
</dbReference>
<sequence>MHVAPVSSRAQRPRFSRPGTLTMGTTKVHPKLVFAPLDAFTALGPMGKRFPDLNAFIREHWELGFLCWDANDLLALIHTWQTGDVSTIKDGGDLEKCLASIKARGLIMPSKTDLYFPPEDNETEVQYLKDHGRLVVIDSIWGHMARKKVAENDVMLGRTARFIHAANRLHLQQKRYVCLYETLTERGFIQQTTRPEELKNALASSPQVVYAGIDPTARSLHIGHLLPFMCLLHFQLQGHRIIPLIGGATGLVGDPSGRKTEREPADVKVVESNVSSLSNSIKYFFERASQYAQNRVSTNFAAGLSSGLEVKSNLAWHKDFNMLEFLRVVGIHARVNTMLNRESVRTRLDSQAGLSFTEFTYQLLQAYDFYHLHEHHQCTIQIGGSDQWGNILAGLELIGRLKHSDAEGSNAFGVTTPLLTTASGEKFGKSAGNAVWLDPELTSIFDFYQYFLKVEDADVEKYLKLFTLVPLPEIEEIVATHKLTPEKRMAQRRLADEVTELVHQSK</sequence>
<dbReference type="Pfam" id="PF00579">
    <property type="entry name" value="tRNA-synt_1b"/>
    <property type="match status" value="1"/>
</dbReference>
<protein>
    <recommendedName>
        <fullName evidence="1 9">Tyrosine--tRNA ligase</fullName>
        <ecNumber evidence="1 9">6.1.1.1</ecNumber>
    </recommendedName>
    <alternativeName>
        <fullName evidence="7 9">Tyrosyl-tRNA synthetase</fullName>
    </alternativeName>
</protein>
<evidence type="ECO:0000313" key="11">
    <source>
        <dbReference type="EMBL" id="KAK7053294.1"/>
    </source>
</evidence>
<dbReference type="GO" id="GO:0005524">
    <property type="term" value="F:ATP binding"/>
    <property type="evidence" value="ECO:0007669"/>
    <property type="project" value="UniProtKB-KW"/>
</dbReference>
<dbReference type="GO" id="GO:0005829">
    <property type="term" value="C:cytosol"/>
    <property type="evidence" value="ECO:0007669"/>
    <property type="project" value="TreeGrafter"/>
</dbReference>
<dbReference type="Gene3D" id="1.10.240.10">
    <property type="entry name" value="Tyrosyl-Transfer RNA Synthetase"/>
    <property type="match status" value="1"/>
</dbReference>
<comment type="similarity">
    <text evidence="9">Belongs to the class-I aminoacyl-tRNA synthetase family.</text>
</comment>
<reference evidence="11 12" key="1">
    <citation type="submission" date="2024-01" db="EMBL/GenBank/DDBJ databases">
        <title>A draft genome for a cacao thread blight-causing isolate of Paramarasmius palmivorus.</title>
        <authorList>
            <person name="Baruah I.K."/>
            <person name="Bukari Y."/>
            <person name="Amoako-Attah I."/>
            <person name="Meinhardt L.W."/>
            <person name="Bailey B.A."/>
            <person name="Cohen S.P."/>
        </authorList>
    </citation>
    <scope>NUCLEOTIDE SEQUENCE [LARGE SCALE GENOMIC DNA]</scope>
    <source>
        <strain evidence="11 12">GH-12</strain>
    </source>
</reference>
<proteinExistence type="inferred from homology"/>
<dbReference type="InterPro" id="IPR002305">
    <property type="entry name" value="aa-tRNA-synth_Ic"/>
</dbReference>
<keyword evidence="3 9" id="KW-0547">Nucleotide-binding</keyword>
<dbReference type="Gene3D" id="3.40.50.1820">
    <property type="entry name" value="alpha/beta hydrolase"/>
    <property type="match status" value="1"/>
</dbReference>
<evidence type="ECO:0000256" key="9">
    <source>
        <dbReference type="RuleBase" id="RU361234"/>
    </source>
</evidence>
<evidence type="ECO:0000256" key="3">
    <source>
        <dbReference type="ARBA" id="ARBA00022741"/>
    </source>
</evidence>
<dbReference type="InterPro" id="IPR029058">
    <property type="entry name" value="AB_hydrolase_fold"/>
</dbReference>
<dbReference type="PANTHER" id="PTHR11766:SF0">
    <property type="entry name" value="TYROSINE--TRNA LIGASE, MITOCHONDRIAL"/>
    <property type="match status" value="1"/>
</dbReference>
<dbReference type="Proteomes" id="UP001383192">
    <property type="component" value="Unassembled WGS sequence"/>
</dbReference>
<name>A0AAW0DLF5_9AGAR</name>
<dbReference type="SUPFAM" id="SSF52374">
    <property type="entry name" value="Nucleotidylyl transferase"/>
    <property type="match status" value="1"/>
</dbReference>
<evidence type="ECO:0000256" key="10">
    <source>
        <dbReference type="SAM" id="MobiDB-lite"/>
    </source>
</evidence>
<evidence type="ECO:0000256" key="1">
    <source>
        <dbReference type="ARBA" id="ARBA00013160"/>
    </source>
</evidence>
<dbReference type="InterPro" id="IPR014729">
    <property type="entry name" value="Rossmann-like_a/b/a_fold"/>
</dbReference>
<dbReference type="AlphaFoldDB" id="A0AAW0DLF5"/>
<evidence type="ECO:0000256" key="2">
    <source>
        <dbReference type="ARBA" id="ARBA00022598"/>
    </source>
</evidence>
<dbReference type="Gene3D" id="3.40.50.620">
    <property type="entry name" value="HUPs"/>
    <property type="match status" value="1"/>
</dbReference>
<evidence type="ECO:0000313" key="12">
    <source>
        <dbReference type="Proteomes" id="UP001383192"/>
    </source>
</evidence>
<keyword evidence="12" id="KW-1185">Reference proteome</keyword>
<dbReference type="PRINTS" id="PR01040">
    <property type="entry name" value="TRNASYNTHTYR"/>
</dbReference>
<dbReference type="CDD" id="cd00805">
    <property type="entry name" value="TyrRS_core"/>
    <property type="match status" value="1"/>
</dbReference>
<keyword evidence="4 9" id="KW-0067">ATP-binding</keyword>
<accession>A0AAW0DLF5</accession>
<feature type="region of interest" description="Disordered" evidence="10">
    <location>
        <begin position="1"/>
        <end position="21"/>
    </location>
</feature>
<evidence type="ECO:0000256" key="7">
    <source>
        <dbReference type="ARBA" id="ARBA00033323"/>
    </source>
</evidence>
<comment type="catalytic activity">
    <reaction evidence="8 9">
        <text>tRNA(Tyr) + L-tyrosine + ATP = L-tyrosyl-tRNA(Tyr) + AMP + diphosphate + H(+)</text>
        <dbReference type="Rhea" id="RHEA:10220"/>
        <dbReference type="Rhea" id="RHEA-COMP:9706"/>
        <dbReference type="Rhea" id="RHEA-COMP:9707"/>
        <dbReference type="ChEBI" id="CHEBI:15378"/>
        <dbReference type="ChEBI" id="CHEBI:30616"/>
        <dbReference type="ChEBI" id="CHEBI:33019"/>
        <dbReference type="ChEBI" id="CHEBI:58315"/>
        <dbReference type="ChEBI" id="CHEBI:78442"/>
        <dbReference type="ChEBI" id="CHEBI:78536"/>
        <dbReference type="ChEBI" id="CHEBI:456215"/>
        <dbReference type="EC" id="6.1.1.1"/>
    </reaction>
</comment>
<dbReference type="EC" id="6.1.1.1" evidence="1 9"/>
<evidence type="ECO:0000256" key="8">
    <source>
        <dbReference type="ARBA" id="ARBA00048248"/>
    </source>
</evidence>
<dbReference type="GO" id="GO:0005739">
    <property type="term" value="C:mitochondrion"/>
    <property type="evidence" value="ECO:0007669"/>
    <property type="project" value="TreeGrafter"/>
</dbReference>
<gene>
    <name evidence="11" type="primary">MSY1_2</name>
    <name evidence="11" type="ORF">VNI00_003920</name>
</gene>
<dbReference type="InterPro" id="IPR002307">
    <property type="entry name" value="Tyr-tRNA-ligase"/>
</dbReference>
<dbReference type="PANTHER" id="PTHR11766">
    <property type="entry name" value="TYROSYL-TRNA SYNTHETASE"/>
    <property type="match status" value="1"/>
</dbReference>
<dbReference type="EMBL" id="JAYKXP010000010">
    <property type="protein sequence ID" value="KAK7053294.1"/>
    <property type="molecule type" value="Genomic_DNA"/>
</dbReference>
<dbReference type="SUPFAM" id="SSF53474">
    <property type="entry name" value="alpha/beta-Hydrolases"/>
    <property type="match status" value="1"/>
</dbReference>
<dbReference type="GO" id="GO:0006437">
    <property type="term" value="P:tyrosyl-tRNA aminoacylation"/>
    <property type="evidence" value="ECO:0007669"/>
    <property type="project" value="InterPro"/>
</dbReference>
<comment type="caution">
    <text evidence="11">The sequence shown here is derived from an EMBL/GenBank/DDBJ whole genome shotgun (WGS) entry which is preliminary data.</text>
</comment>
<dbReference type="InterPro" id="IPR024088">
    <property type="entry name" value="Tyr-tRNA-ligase_bac-type"/>
</dbReference>
<dbReference type="NCBIfam" id="TIGR00234">
    <property type="entry name" value="tyrS"/>
    <property type="match status" value="1"/>
</dbReference>